<proteinExistence type="predicted"/>
<accession>A0A6J4L2I8</accession>
<feature type="region of interest" description="Disordered" evidence="1">
    <location>
        <begin position="1"/>
        <end position="153"/>
    </location>
</feature>
<dbReference type="AlphaFoldDB" id="A0A6J4L2I8"/>
<feature type="non-terminal residue" evidence="2">
    <location>
        <position position="153"/>
    </location>
</feature>
<name>A0A6J4L2I8_9BACT</name>
<feature type="compositionally biased region" description="Low complexity" evidence="1">
    <location>
        <begin position="11"/>
        <end position="25"/>
    </location>
</feature>
<protein>
    <submittedName>
        <fullName evidence="2">Uncharacterized protein</fullName>
    </submittedName>
</protein>
<evidence type="ECO:0000256" key="1">
    <source>
        <dbReference type="SAM" id="MobiDB-lite"/>
    </source>
</evidence>
<feature type="compositionally biased region" description="Basic residues" evidence="1">
    <location>
        <begin position="26"/>
        <end position="35"/>
    </location>
</feature>
<sequence length="153" mass="15309">ERHGSEGNGAGAEAVRGAVAGPQRRGGARPGRHRAARADADGVRHHGGAAPQGSPAAGRAAEEDPGDQRRRHLPAGPAGGQGTGGAAAVRARSSRLLCGAHARWRGADRRDLSGPRGRARGRARRADGPGKGNGHRAAPKAGPPRGRGGKAGL</sequence>
<dbReference type="EMBL" id="CADCTV010000325">
    <property type="protein sequence ID" value="CAA9317616.1"/>
    <property type="molecule type" value="Genomic_DNA"/>
</dbReference>
<organism evidence="2">
    <name type="scientific">uncultured Gemmatimonadota bacterium</name>
    <dbReference type="NCBI Taxonomy" id="203437"/>
    <lineage>
        <taxon>Bacteria</taxon>
        <taxon>Pseudomonadati</taxon>
        <taxon>Gemmatimonadota</taxon>
        <taxon>environmental samples</taxon>
    </lineage>
</organism>
<feature type="compositionally biased region" description="Gly residues" evidence="1">
    <location>
        <begin position="1"/>
        <end position="10"/>
    </location>
</feature>
<feature type="non-terminal residue" evidence="2">
    <location>
        <position position="1"/>
    </location>
</feature>
<feature type="compositionally biased region" description="Low complexity" evidence="1">
    <location>
        <begin position="48"/>
        <end position="59"/>
    </location>
</feature>
<reference evidence="2" key="1">
    <citation type="submission" date="2020-02" db="EMBL/GenBank/DDBJ databases">
        <authorList>
            <person name="Meier V. D."/>
        </authorList>
    </citation>
    <scope>NUCLEOTIDE SEQUENCE</scope>
    <source>
        <strain evidence="2">AVDCRST_MAG89</strain>
    </source>
</reference>
<evidence type="ECO:0000313" key="2">
    <source>
        <dbReference type="EMBL" id="CAA9317616.1"/>
    </source>
</evidence>
<gene>
    <name evidence="2" type="ORF">AVDCRST_MAG89-1485</name>
</gene>